<evidence type="ECO:0000313" key="3">
    <source>
        <dbReference type="Proteomes" id="UP000264217"/>
    </source>
</evidence>
<dbReference type="AlphaFoldDB" id="A0A372NU07"/>
<sequence length="117" mass="13726">MEPEKEKEQQEPVRPIIDQLKEYAETRLKLIKYEVIERSTSVVADIITDIVVITLWVLAFLFFSFTLALWLGELLHSYWKGFGCVTAFYALLAFVILAAKRTFQRPLINIMIRKLFK</sequence>
<comment type="caution">
    <text evidence="2">The sequence shown here is derived from an EMBL/GenBank/DDBJ whole genome shotgun (WGS) entry which is preliminary data.</text>
</comment>
<dbReference type="Proteomes" id="UP000264217">
    <property type="component" value="Unassembled WGS sequence"/>
</dbReference>
<reference evidence="2 3" key="1">
    <citation type="submission" date="2018-08" db="EMBL/GenBank/DDBJ databases">
        <title>Mucilaginibacter sp. MYSH2.</title>
        <authorList>
            <person name="Seo T."/>
        </authorList>
    </citation>
    <scope>NUCLEOTIDE SEQUENCE [LARGE SCALE GENOMIC DNA]</scope>
    <source>
        <strain evidence="2 3">MYSH2</strain>
    </source>
</reference>
<evidence type="ECO:0000256" key="1">
    <source>
        <dbReference type="SAM" id="Phobius"/>
    </source>
</evidence>
<dbReference type="InterPro" id="IPR009937">
    <property type="entry name" value="Phage_holin_3_6"/>
</dbReference>
<feature type="transmembrane region" description="Helical" evidence="1">
    <location>
        <begin position="46"/>
        <end position="72"/>
    </location>
</feature>
<dbReference type="EMBL" id="QWDC01000002">
    <property type="protein sequence ID" value="RFZ92381.1"/>
    <property type="molecule type" value="Genomic_DNA"/>
</dbReference>
<keyword evidence="3" id="KW-1185">Reference proteome</keyword>
<proteinExistence type="predicted"/>
<feature type="transmembrane region" description="Helical" evidence="1">
    <location>
        <begin position="78"/>
        <end position="99"/>
    </location>
</feature>
<organism evidence="2 3">
    <name type="scientific">Mucilaginibacter conchicola</name>
    <dbReference type="NCBI Taxonomy" id="2303333"/>
    <lineage>
        <taxon>Bacteria</taxon>
        <taxon>Pseudomonadati</taxon>
        <taxon>Bacteroidota</taxon>
        <taxon>Sphingobacteriia</taxon>
        <taxon>Sphingobacteriales</taxon>
        <taxon>Sphingobacteriaceae</taxon>
        <taxon>Mucilaginibacter</taxon>
    </lineage>
</organism>
<name>A0A372NU07_9SPHI</name>
<keyword evidence="1" id="KW-1133">Transmembrane helix</keyword>
<protein>
    <submittedName>
        <fullName evidence="2">Phage holin family protein</fullName>
    </submittedName>
</protein>
<keyword evidence="1" id="KW-0812">Transmembrane</keyword>
<keyword evidence="1" id="KW-0472">Membrane</keyword>
<dbReference type="Pfam" id="PF07332">
    <property type="entry name" value="Phage_holin_3_6"/>
    <property type="match status" value="1"/>
</dbReference>
<dbReference type="OrthoDB" id="675470at2"/>
<accession>A0A372NU07</accession>
<dbReference type="RefSeq" id="WP_117392091.1">
    <property type="nucleotide sequence ID" value="NZ_QWDC01000002.1"/>
</dbReference>
<gene>
    <name evidence="2" type="ORF">D0C36_13200</name>
</gene>
<evidence type="ECO:0000313" key="2">
    <source>
        <dbReference type="EMBL" id="RFZ92381.1"/>
    </source>
</evidence>